<evidence type="ECO:0000313" key="1">
    <source>
        <dbReference type="EMBL" id="CAE6965660.1"/>
    </source>
</evidence>
<dbReference type="EMBL" id="CAJNAS010000038">
    <property type="protein sequence ID" value="CAE6965660.1"/>
    <property type="molecule type" value="Genomic_DNA"/>
</dbReference>
<organism evidence="1 2">
    <name type="scientific">Paraburkholderia domus</name>
    <dbReference type="NCBI Taxonomy" id="2793075"/>
    <lineage>
        <taxon>Bacteria</taxon>
        <taxon>Pseudomonadati</taxon>
        <taxon>Pseudomonadota</taxon>
        <taxon>Betaproteobacteria</taxon>
        <taxon>Burkholderiales</taxon>
        <taxon>Burkholderiaceae</taxon>
        <taxon>Paraburkholderia</taxon>
    </lineage>
</organism>
<evidence type="ECO:0000313" key="2">
    <source>
        <dbReference type="Proteomes" id="UP000675121"/>
    </source>
</evidence>
<proteinExistence type="predicted"/>
<reference evidence="1" key="1">
    <citation type="submission" date="2021-02" db="EMBL/GenBank/DDBJ databases">
        <authorList>
            <person name="Vanwijnsberghe S."/>
        </authorList>
    </citation>
    <scope>NUCLEOTIDE SEQUENCE</scope>
    <source>
        <strain evidence="1">R-70211</strain>
    </source>
</reference>
<sequence length="48" mass="5037">MLTAQIFARLPIFKKTPGRPAFSAPKEIPLGDCPPRGRLVRSAGCGGG</sequence>
<name>A0A9N8N8M7_9BURK</name>
<accession>A0A9N8N8M7</accession>
<gene>
    <name evidence="1" type="ORF">R70211_07321</name>
</gene>
<dbReference type="Proteomes" id="UP000675121">
    <property type="component" value="Unassembled WGS sequence"/>
</dbReference>
<protein>
    <submittedName>
        <fullName evidence="1">Uncharacterized protein</fullName>
    </submittedName>
</protein>
<dbReference type="AlphaFoldDB" id="A0A9N8N8M7"/>
<keyword evidence="2" id="KW-1185">Reference proteome</keyword>
<comment type="caution">
    <text evidence="1">The sequence shown here is derived from an EMBL/GenBank/DDBJ whole genome shotgun (WGS) entry which is preliminary data.</text>
</comment>